<dbReference type="Proteomes" id="UP000183995">
    <property type="component" value="Unassembled WGS sequence"/>
</dbReference>
<accession>A0A1M5YEJ5</accession>
<reference evidence="3 4" key="1">
    <citation type="submission" date="2016-11" db="EMBL/GenBank/DDBJ databases">
        <authorList>
            <person name="Jaros S."/>
            <person name="Januszkiewicz K."/>
            <person name="Wedrychowicz H."/>
        </authorList>
    </citation>
    <scope>NUCLEOTIDE SEQUENCE [LARGE SCALE GENOMIC DNA]</scope>
    <source>
        <strain evidence="3 4">DSM 10068</strain>
    </source>
</reference>
<gene>
    <name evidence="3" type="ORF">SAMN02745823_02433</name>
</gene>
<organism evidence="3 4">
    <name type="scientific">Sporobacter termitidis DSM 10068</name>
    <dbReference type="NCBI Taxonomy" id="1123282"/>
    <lineage>
        <taxon>Bacteria</taxon>
        <taxon>Bacillati</taxon>
        <taxon>Bacillota</taxon>
        <taxon>Clostridia</taxon>
        <taxon>Eubacteriales</taxon>
        <taxon>Oscillospiraceae</taxon>
        <taxon>Sporobacter</taxon>
    </lineage>
</organism>
<dbReference type="AlphaFoldDB" id="A0A1M5YEJ5"/>
<dbReference type="RefSeq" id="WP_073079325.1">
    <property type="nucleotide sequence ID" value="NZ_FQXV01000008.1"/>
</dbReference>
<keyword evidence="1" id="KW-0862">Zinc</keyword>
<evidence type="ECO:0000256" key="1">
    <source>
        <dbReference type="PROSITE-ProRule" id="PRU00325"/>
    </source>
</evidence>
<dbReference type="GO" id="GO:0008270">
    <property type="term" value="F:zinc ion binding"/>
    <property type="evidence" value="ECO:0007669"/>
    <property type="project" value="UniProtKB-KW"/>
</dbReference>
<sequence>MQKHKMNIVDAVERLNEGLGNEANALLHGDILIRMEQDEELVFNAEFIERGREIQTEVVLYDNLDIEELYCDCGQSGVCPHIAATLIGADIMLSQDCNDLQSALSAIREEYPQ</sequence>
<evidence type="ECO:0000259" key="2">
    <source>
        <dbReference type="PROSITE" id="PS50966"/>
    </source>
</evidence>
<keyword evidence="1" id="KW-0479">Metal-binding</keyword>
<name>A0A1M5YEJ5_9FIRM</name>
<keyword evidence="1" id="KW-0863">Zinc-finger</keyword>
<proteinExistence type="predicted"/>
<protein>
    <recommendedName>
        <fullName evidence="2">SWIM-type domain-containing protein</fullName>
    </recommendedName>
</protein>
<feature type="domain" description="SWIM-type" evidence="2">
    <location>
        <begin position="56"/>
        <end position="90"/>
    </location>
</feature>
<dbReference type="Pfam" id="PF04434">
    <property type="entry name" value="SWIM"/>
    <property type="match status" value="1"/>
</dbReference>
<dbReference type="PROSITE" id="PS50966">
    <property type="entry name" value="ZF_SWIM"/>
    <property type="match status" value="1"/>
</dbReference>
<evidence type="ECO:0000313" key="4">
    <source>
        <dbReference type="Proteomes" id="UP000183995"/>
    </source>
</evidence>
<dbReference type="EMBL" id="FQXV01000008">
    <property type="protein sequence ID" value="SHI10319.1"/>
    <property type="molecule type" value="Genomic_DNA"/>
</dbReference>
<dbReference type="STRING" id="1123282.SAMN02745823_02433"/>
<evidence type="ECO:0000313" key="3">
    <source>
        <dbReference type="EMBL" id="SHI10319.1"/>
    </source>
</evidence>
<dbReference type="InterPro" id="IPR007527">
    <property type="entry name" value="Znf_SWIM"/>
</dbReference>
<keyword evidence="4" id="KW-1185">Reference proteome</keyword>